<gene>
    <name evidence="2" type="ORF">V6M85_10430</name>
</gene>
<reference evidence="2 3" key="1">
    <citation type="submission" date="2024-02" db="EMBL/GenBank/DDBJ databases">
        <title>STSV induces naive adaptation in Sulfolobus.</title>
        <authorList>
            <person name="Xiang X."/>
            <person name="Song M."/>
        </authorList>
    </citation>
    <scope>NUCLEOTIDE SEQUENCE [LARGE SCALE GENOMIC DNA]</scope>
    <source>
        <strain evidence="2 3">RT2</strain>
    </source>
</reference>
<evidence type="ECO:0000256" key="1">
    <source>
        <dbReference type="SAM" id="Phobius"/>
    </source>
</evidence>
<dbReference type="GeneID" id="89337189"/>
<keyword evidence="1" id="KW-0812">Transmembrane</keyword>
<proteinExistence type="predicted"/>
<dbReference type="AlphaFoldDB" id="A0AAX4KYN7"/>
<dbReference type="Proteomes" id="UP001432202">
    <property type="component" value="Chromosome"/>
</dbReference>
<keyword evidence="1" id="KW-1133">Transmembrane helix</keyword>
<evidence type="ECO:0000313" key="3">
    <source>
        <dbReference type="Proteomes" id="UP001432202"/>
    </source>
</evidence>
<dbReference type="EMBL" id="CP146016">
    <property type="protein sequence ID" value="WWQ59880.1"/>
    <property type="molecule type" value="Genomic_DNA"/>
</dbReference>
<feature type="transmembrane region" description="Helical" evidence="1">
    <location>
        <begin position="15"/>
        <end position="34"/>
    </location>
</feature>
<organism evidence="2 3">
    <name type="scientific">Sulfolobus tengchongensis</name>
    <dbReference type="NCBI Taxonomy" id="207809"/>
    <lineage>
        <taxon>Archaea</taxon>
        <taxon>Thermoproteota</taxon>
        <taxon>Thermoprotei</taxon>
        <taxon>Sulfolobales</taxon>
        <taxon>Sulfolobaceae</taxon>
        <taxon>Sulfolobus</taxon>
    </lineage>
</organism>
<name>A0AAX4KYN7_9CREN</name>
<sequence>MGRFKSFHDNSRKSYFIFGAIMLIIFLIVTLLFLEIPNYFPNYKYINNVYGSNLKLLVIPAGVGINVINVTINNFNNTLIAFVKNSSIVNITVINNEGITIANQQGYLGIKLRNGSYKIFLVNLGDNTAHIVFDYGVFNYNLISSFYSSLSLLKVIYEIIMAGSIVLGLYSMIRGIARGSKLIKGQKSRKY</sequence>
<protein>
    <submittedName>
        <fullName evidence="2">Uncharacterized protein</fullName>
    </submittedName>
</protein>
<evidence type="ECO:0000313" key="2">
    <source>
        <dbReference type="EMBL" id="WWQ59880.1"/>
    </source>
</evidence>
<keyword evidence="1" id="KW-0472">Membrane</keyword>
<feature type="transmembrane region" description="Helical" evidence="1">
    <location>
        <begin position="155"/>
        <end position="177"/>
    </location>
</feature>
<keyword evidence="3" id="KW-1185">Reference proteome</keyword>
<dbReference type="RefSeq" id="WP_338599688.1">
    <property type="nucleotide sequence ID" value="NZ_CP146016.1"/>
</dbReference>
<accession>A0AAX4KYN7</accession>